<dbReference type="EMBL" id="CP042652">
    <property type="protein sequence ID" value="QKE29370.1"/>
    <property type="molecule type" value="Genomic_DNA"/>
</dbReference>
<dbReference type="RefSeq" id="WP_172127029.1">
    <property type="nucleotide sequence ID" value="NZ_CP042652.1"/>
</dbReference>
<name>A0A6M8EFK2_9BACT</name>
<dbReference type="KEGG" id="paco:AACT_2246"/>
<gene>
    <name evidence="1" type="ORF">AACT_2246</name>
</gene>
<sequence length="116" mass="13518">MFIKKMIITFSIIAFIGTSLYAKQQDPDMISYKDYKEKKVTSSSTKKVNNDKKVVTATKKVEKKPAKKFATMAFLKKGTMINTNKYENIKYTDLYRIENKVYRISRKDNEILAVLN</sequence>
<evidence type="ECO:0000313" key="2">
    <source>
        <dbReference type="Proteomes" id="UP000503483"/>
    </source>
</evidence>
<protein>
    <submittedName>
        <fullName evidence="1">Uncharacterized protein</fullName>
    </submittedName>
</protein>
<organism evidence="1 2">
    <name type="scientific">Arcobacter acticola</name>
    <dbReference type="NCBI Taxonomy" id="1849015"/>
    <lineage>
        <taxon>Bacteria</taxon>
        <taxon>Pseudomonadati</taxon>
        <taxon>Campylobacterota</taxon>
        <taxon>Epsilonproteobacteria</taxon>
        <taxon>Campylobacterales</taxon>
        <taxon>Arcobacteraceae</taxon>
        <taxon>Arcobacter</taxon>
    </lineage>
</organism>
<proteinExistence type="predicted"/>
<accession>A0A6M8EFK2</accession>
<evidence type="ECO:0000313" key="1">
    <source>
        <dbReference type="EMBL" id="QKE29370.1"/>
    </source>
</evidence>
<dbReference type="AlphaFoldDB" id="A0A6M8EFK2"/>
<keyword evidence="2" id="KW-1185">Reference proteome</keyword>
<reference evidence="1 2" key="1">
    <citation type="submission" date="2019-08" db="EMBL/GenBank/DDBJ databases">
        <title>Complete genome sequence of Arcobacter acticola.</title>
        <authorList>
            <person name="Miller W."/>
        </authorList>
    </citation>
    <scope>NUCLEOTIDE SEQUENCE [LARGE SCALE GENOMIC DNA]</scope>
    <source>
        <strain evidence="1 2">KCTC 52212</strain>
    </source>
</reference>
<dbReference type="Proteomes" id="UP000503483">
    <property type="component" value="Chromosome"/>
</dbReference>